<reference evidence="2" key="1">
    <citation type="submission" date="2022-11" db="EMBL/GenBank/DDBJ databases">
        <title>Minimal conservation of predation-associated metabolite biosynthetic gene clusters underscores biosynthetic potential of Myxococcota including descriptions for ten novel species: Archangium lansinium sp. nov., Myxococcus landrumus sp. nov., Nannocystis bai.</title>
        <authorList>
            <person name="Ahearne A."/>
            <person name="Stevens C."/>
            <person name="Phillips K."/>
        </authorList>
    </citation>
    <scope>NUCLEOTIDE SEQUENCE</scope>
    <source>
        <strain evidence="2">Na p29</strain>
    </source>
</reference>
<comment type="caution">
    <text evidence="2">The sequence shown here is derived from an EMBL/GenBank/DDBJ whole genome shotgun (WGS) entry which is preliminary data.</text>
</comment>
<protein>
    <submittedName>
        <fullName evidence="2">Uncharacterized protein</fullName>
    </submittedName>
</protein>
<feature type="compositionally biased region" description="Basic and acidic residues" evidence="1">
    <location>
        <begin position="128"/>
        <end position="144"/>
    </location>
</feature>
<evidence type="ECO:0000313" key="2">
    <source>
        <dbReference type="EMBL" id="MCY1010723.1"/>
    </source>
</evidence>
<organism evidence="2 3">
    <name type="scientific">Nannocystis pusilla</name>
    <dbReference type="NCBI Taxonomy" id="889268"/>
    <lineage>
        <taxon>Bacteria</taxon>
        <taxon>Pseudomonadati</taxon>
        <taxon>Myxococcota</taxon>
        <taxon>Polyangia</taxon>
        <taxon>Nannocystales</taxon>
        <taxon>Nannocystaceae</taxon>
        <taxon>Nannocystis</taxon>
    </lineage>
</organism>
<accession>A0A9X3J248</accession>
<name>A0A9X3J248_9BACT</name>
<feature type="region of interest" description="Disordered" evidence="1">
    <location>
        <begin position="1"/>
        <end position="45"/>
    </location>
</feature>
<proteinExistence type="predicted"/>
<sequence>MALVRSPISSGPESWSRDRRCRGSPLRGELVGPRPGLETGDGLGDRLDVRRRGAAAAADEAGAELLGEAAVRLGQLGRGEVIDGPAVDVLRQAGVGLDRDHARAGAPEVTHVLDHEVGAGGAVEADDVDRQRLEDDQRGRRVGADEQGAGGLDGDLHEHGDLDAPLARDPVDRQHRALDLQDVLAGLDEDAVGAAVDEALGLAHDAGQQVVEAHVAERDQAGAGADRAEHEARPLGGRVLARDLLGDLGGAPVQRVTLAREVELGQHVRHAAEGVGLDAVGPGLEVGGVDVPDDVGPRAHQDLGAAVVTPVVVGGQGARLDHGAHGPVAHEHALLHGPQQRQGAPARGQIEARDRDGNVIARRHGSGLGSKAARPLQTSSGPEVERKAD</sequence>
<dbReference type="AlphaFoldDB" id="A0A9X3J248"/>
<dbReference type="Proteomes" id="UP001150924">
    <property type="component" value="Unassembled WGS sequence"/>
</dbReference>
<evidence type="ECO:0000256" key="1">
    <source>
        <dbReference type="SAM" id="MobiDB-lite"/>
    </source>
</evidence>
<evidence type="ECO:0000313" key="3">
    <source>
        <dbReference type="Proteomes" id="UP001150924"/>
    </source>
</evidence>
<feature type="region of interest" description="Disordered" evidence="1">
    <location>
        <begin position="117"/>
        <end position="162"/>
    </location>
</feature>
<dbReference type="EMBL" id="JAPNKE010000002">
    <property type="protein sequence ID" value="MCY1010723.1"/>
    <property type="molecule type" value="Genomic_DNA"/>
</dbReference>
<gene>
    <name evidence="2" type="ORF">OV079_35200</name>
</gene>
<keyword evidence="3" id="KW-1185">Reference proteome</keyword>
<feature type="region of interest" description="Disordered" evidence="1">
    <location>
        <begin position="337"/>
        <end position="389"/>
    </location>
</feature>